<dbReference type="InterPro" id="IPR002528">
    <property type="entry name" value="MATE_fam"/>
</dbReference>
<feature type="transmembrane region" description="Helical" evidence="7">
    <location>
        <begin position="282"/>
        <end position="303"/>
    </location>
</feature>
<keyword evidence="5 7" id="KW-1133">Transmembrane helix</keyword>
<evidence type="ECO:0000256" key="3">
    <source>
        <dbReference type="ARBA" id="ARBA00022448"/>
    </source>
</evidence>
<comment type="subcellular location">
    <subcellularLocation>
        <location evidence="1">Membrane</location>
        <topology evidence="1">Multi-pass membrane protein</topology>
    </subcellularLocation>
</comment>
<feature type="transmembrane region" description="Helical" evidence="7">
    <location>
        <begin position="849"/>
        <end position="870"/>
    </location>
</feature>
<dbReference type="PANTHER" id="PTHR11206">
    <property type="entry name" value="MULTIDRUG RESISTANCE PROTEIN"/>
    <property type="match status" value="1"/>
</dbReference>
<feature type="transmembrane region" description="Helical" evidence="7">
    <location>
        <begin position="24"/>
        <end position="49"/>
    </location>
</feature>
<evidence type="ECO:0000313" key="8">
    <source>
        <dbReference type="EMBL" id="CAE5963754.1"/>
    </source>
</evidence>
<feature type="transmembrane region" description="Helical" evidence="7">
    <location>
        <begin position="657"/>
        <end position="677"/>
    </location>
</feature>
<keyword evidence="3" id="KW-0813">Transport</keyword>
<organism evidence="8 9">
    <name type="scientific">Arabidopsis arenosa</name>
    <name type="common">Sand rock-cress</name>
    <name type="synonym">Cardaminopsis arenosa</name>
    <dbReference type="NCBI Taxonomy" id="38785"/>
    <lineage>
        <taxon>Eukaryota</taxon>
        <taxon>Viridiplantae</taxon>
        <taxon>Streptophyta</taxon>
        <taxon>Embryophyta</taxon>
        <taxon>Tracheophyta</taxon>
        <taxon>Spermatophyta</taxon>
        <taxon>Magnoliopsida</taxon>
        <taxon>eudicotyledons</taxon>
        <taxon>Gunneridae</taxon>
        <taxon>Pentapetalae</taxon>
        <taxon>rosids</taxon>
        <taxon>malvids</taxon>
        <taxon>Brassicales</taxon>
        <taxon>Brassicaceae</taxon>
        <taxon>Camelineae</taxon>
        <taxon>Arabidopsis</taxon>
    </lineage>
</organism>
<feature type="transmembrane region" description="Helical" evidence="7">
    <location>
        <begin position="806"/>
        <end position="829"/>
    </location>
</feature>
<feature type="transmembrane region" description="Helical" evidence="7">
    <location>
        <begin position="508"/>
        <end position="533"/>
    </location>
</feature>
<evidence type="ECO:0000256" key="1">
    <source>
        <dbReference type="ARBA" id="ARBA00004141"/>
    </source>
</evidence>
<feature type="transmembrane region" description="Helical" evidence="7">
    <location>
        <begin position="909"/>
        <end position="934"/>
    </location>
</feature>
<feature type="transmembrane region" description="Helical" evidence="7">
    <location>
        <begin position="143"/>
        <end position="161"/>
    </location>
</feature>
<feature type="transmembrane region" description="Helical" evidence="7">
    <location>
        <begin position="425"/>
        <end position="448"/>
    </location>
</feature>
<evidence type="ECO:0000256" key="5">
    <source>
        <dbReference type="ARBA" id="ARBA00022989"/>
    </source>
</evidence>
<feature type="transmembrane region" description="Helical" evidence="7">
    <location>
        <begin position="199"/>
        <end position="223"/>
    </location>
</feature>
<proteinExistence type="inferred from homology"/>
<feature type="transmembrane region" description="Helical" evidence="7">
    <location>
        <begin position="323"/>
        <end position="345"/>
    </location>
</feature>
<feature type="transmembrane region" description="Helical" evidence="7">
    <location>
        <begin position="244"/>
        <end position="262"/>
    </location>
</feature>
<keyword evidence="6 7" id="KW-0472">Membrane</keyword>
<evidence type="ECO:0000256" key="6">
    <source>
        <dbReference type="ARBA" id="ARBA00023136"/>
    </source>
</evidence>
<accession>A0A8S1ZPG9</accession>
<reference evidence="8" key="1">
    <citation type="submission" date="2021-01" db="EMBL/GenBank/DDBJ databases">
        <authorList>
            <person name="Bezrukov I."/>
        </authorList>
    </citation>
    <scope>NUCLEOTIDE SEQUENCE</scope>
</reference>
<feature type="transmembrane region" description="Helical" evidence="7">
    <location>
        <begin position="627"/>
        <end position="645"/>
    </location>
</feature>
<feature type="transmembrane region" description="Helical" evidence="7">
    <location>
        <begin position="539"/>
        <end position="563"/>
    </location>
</feature>
<feature type="transmembrane region" description="Helical" evidence="7">
    <location>
        <begin position="55"/>
        <end position="79"/>
    </location>
</feature>
<name>A0A8S1ZPG9_ARAAE</name>
<keyword evidence="4 7" id="KW-0812">Transmembrane</keyword>
<dbReference type="Pfam" id="PF01554">
    <property type="entry name" value="MatE"/>
    <property type="match status" value="4"/>
</dbReference>
<evidence type="ECO:0000313" key="9">
    <source>
        <dbReference type="Proteomes" id="UP000682877"/>
    </source>
</evidence>
<dbReference type="Proteomes" id="UP000682877">
    <property type="component" value="Chromosome 2"/>
</dbReference>
<evidence type="ECO:0000256" key="7">
    <source>
        <dbReference type="RuleBase" id="RU004914"/>
    </source>
</evidence>
<feature type="transmembrane region" description="Helical" evidence="7">
    <location>
        <begin position="173"/>
        <end position="193"/>
    </location>
</feature>
<keyword evidence="9" id="KW-1185">Reference proteome</keyword>
<dbReference type="GO" id="GO:0016020">
    <property type="term" value="C:membrane"/>
    <property type="evidence" value="ECO:0007669"/>
    <property type="project" value="UniProtKB-SubCell"/>
</dbReference>
<feature type="transmembrane region" description="Helical" evidence="7">
    <location>
        <begin position="398"/>
        <end position="419"/>
    </location>
</feature>
<feature type="transmembrane region" description="Helical" evidence="7">
    <location>
        <begin position="766"/>
        <end position="785"/>
    </location>
</feature>
<dbReference type="GO" id="GO:0042910">
    <property type="term" value="F:xenobiotic transmembrane transporter activity"/>
    <property type="evidence" value="ECO:0007669"/>
    <property type="project" value="InterPro"/>
</dbReference>
<sequence length="962" mass="104608">MDSAENDGEQVNTKYGFLREMKKLSYIAGPMIAVSSSMYVLQVISIMMVGHLGELFLSSTAIAVSFCGVTGLSVVFGLASALETLCGQAHGAKQFEKLGYHTYTGIVSLFLVCIPLSVLWSYMGDILSAIGQDPHVSQQAGKFATWLIPALFGYATLQPLVRFFQAQSLILPLIMSSVSSLCVHVVLCWSLVFKFGLGSVGAAIALDVSYWLNVIVLGLYMTFSSSCSKCRATISMSVFKGMGEFFRFGIPSALMICLEWWSFEILLLLSGILPNPKLEASVLSICLSTINIVYQIAASLGAAASTRVANELGAGKPKQARMAVYTVMVITGVESIMVSAIVFSARNVYGYLFSSETEVVDYERSMVPLVALSVIFDAFHAVLAGVTRGSGRQDIGAYVNLAAYYLFGIPTAIILAFRFKMRGRGIWIGITVGSFVQAVLLGFIVILTKWTQQCLVEKETTICHYIIPVILGEEEAERMDSVEKGLLVVNDGEQVNTKDVFLREMKKLSYIAGPMIAVHSSMYVLQVISIMMVGHLGELFLSSTAIAVSFCGVTGFSVVFGLASALETLCGQAHGAKQFEKLGYHTYTGIVSLFLVCIPLSVLWSYMGDILSLIGQDPMVAQQAGKYATWLIPALFGYATLQPLVRFFQAQSLILPLIMSSVSSLCVHVVLCWSLVFKFGLGSLGAAIAIGVSYWLNVTVLGLYMTFSSSCSKSRATISMSLFKGMREFFRFGIPSASMICLEWWSFEILLLLSGILPNPKLEASVLSICLSTINIMYQIADSLAAAASTRVANELGAGKPKQARMAVYTVMVITGVESIMVSAIVFSARNVYGYLFSSETEVVVYVRSMAPLVALSVIFDALHAVLAGVARGSGRQDIGAYVNLAAYYLFGIPTAIILAFRFKMRGRGIWIGITVGSFVQAVLLGFIVILTNWKQQARNARERLMGERFEDKESEDHEEIS</sequence>
<dbReference type="GO" id="GO:0015297">
    <property type="term" value="F:antiporter activity"/>
    <property type="evidence" value="ECO:0007669"/>
    <property type="project" value="InterPro"/>
</dbReference>
<dbReference type="NCBIfam" id="TIGR00797">
    <property type="entry name" value="matE"/>
    <property type="match status" value="2"/>
</dbReference>
<feature type="transmembrane region" description="Helical" evidence="7">
    <location>
        <begin position="100"/>
        <end position="123"/>
    </location>
</feature>
<dbReference type="InterPro" id="IPR045069">
    <property type="entry name" value="MATE_euk"/>
</dbReference>
<feature type="transmembrane region" description="Helical" evidence="7">
    <location>
        <begin position="365"/>
        <end position="386"/>
    </location>
</feature>
<feature type="transmembrane region" description="Helical" evidence="7">
    <location>
        <begin position="882"/>
        <end position="903"/>
    </location>
</feature>
<dbReference type="EMBL" id="LR999452">
    <property type="protein sequence ID" value="CAE5963754.1"/>
    <property type="molecule type" value="Genomic_DNA"/>
</dbReference>
<gene>
    <name evidence="8" type="ORF">AARE701A_LOCUS5150</name>
</gene>
<dbReference type="GO" id="GO:1990961">
    <property type="term" value="P:xenobiotic detoxification by transmembrane export across the plasma membrane"/>
    <property type="evidence" value="ECO:0007669"/>
    <property type="project" value="InterPro"/>
</dbReference>
<dbReference type="AlphaFoldDB" id="A0A8S1ZPG9"/>
<feature type="transmembrane region" description="Helical" evidence="7">
    <location>
        <begin position="584"/>
        <end position="607"/>
    </location>
</feature>
<evidence type="ECO:0000256" key="4">
    <source>
        <dbReference type="ARBA" id="ARBA00022692"/>
    </source>
</evidence>
<evidence type="ECO:0000256" key="2">
    <source>
        <dbReference type="ARBA" id="ARBA00010199"/>
    </source>
</evidence>
<protein>
    <recommendedName>
        <fullName evidence="7">Protein DETOXIFICATION</fullName>
    </recommendedName>
    <alternativeName>
        <fullName evidence="7">Multidrug and toxic compound extrusion protein</fullName>
    </alternativeName>
</protein>
<dbReference type="CDD" id="cd13132">
    <property type="entry name" value="MATE_eukaryotic"/>
    <property type="match status" value="2"/>
</dbReference>
<comment type="similarity">
    <text evidence="2 7">Belongs to the multi antimicrobial extrusion (MATE) (TC 2.A.66.1) family.</text>
</comment>
<feature type="transmembrane region" description="Helical" evidence="7">
    <location>
        <begin position="683"/>
        <end position="707"/>
    </location>
</feature>
<feature type="transmembrane region" description="Helical" evidence="7">
    <location>
        <begin position="728"/>
        <end position="746"/>
    </location>
</feature>